<evidence type="ECO:0000313" key="3">
    <source>
        <dbReference type="EMBL" id="AJD43663.1"/>
    </source>
</evidence>
<dbReference type="EMBL" id="CP006879">
    <property type="protein sequence ID" value="AJD43663.1"/>
    <property type="molecule type" value="Genomic_DNA"/>
</dbReference>
<dbReference type="PANTHER" id="PTHR38340">
    <property type="entry name" value="S-LAYER PROTEIN"/>
    <property type="match status" value="1"/>
</dbReference>
<comment type="subcellular location">
    <subcellularLocation>
        <location evidence="1">Secreted</location>
    </subcellularLocation>
</comment>
<evidence type="ECO:0000313" key="4">
    <source>
        <dbReference type="Proteomes" id="UP000031368"/>
    </source>
</evidence>
<evidence type="ECO:0000256" key="1">
    <source>
        <dbReference type="ARBA" id="ARBA00004613"/>
    </source>
</evidence>
<reference evidence="3 4" key="1">
    <citation type="submission" date="2013-11" db="EMBL/GenBank/DDBJ databases">
        <title>Complete genome sequence of Rhizobium gallicum bv. gallicum R602.</title>
        <authorList>
            <person name="Bustos P."/>
            <person name="Santamaria R.I."/>
            <person name="Lozano L."/>
            <person name="Acosta J.L."/>
            <person name="Ormeno-Orrillo E."/>
            <person name="Rogel M.A."/>
            <person name="Romero D."/>
            <person name="Cevallos M.A."/>
            <person name="Martinez-Romero E."/>
            <person name="Gonzalez V."/>
        </authorList>
    </citation>
    <scope>NUCLEOTIDE SEQUENCE [LARGE SCALE GENOMIC DNA]</scope>
    <source>
        <strain evidence="3 4">R602</strain>
        <plasmid evidence="3 4">pRgalR602b</plasmid>
    </source>
</reference>
<dbReference type="PRINTS" id="PR00313">
    <property type="entry name" value="CABNDNGRPT"/>
</dbReference>
<keyword evidence="3" id="KW-0614">Plasmid</keyword>
<gene>
    <name evidence="3" type="primary">nodO</name>
    <name evidence="3" type="ORF">RGR602_PB00124</name>
</gene>
<organism evidence="3 4">
    <name type="scientific">Rhizobium gallicum bv. gallicum R602sp</name>
    <dbReference type="NCBI Taxonomy" id="1041138"/>
    <lineage>
        <taxon>Bacteria</taxon>
        <taxon>Pseudomonadati</taxon>
        <taxon>Pseudomonadota</taxon>
        <taxon>Alphaproteobacteria</taxon>
        <taxon>Hyphomicrobiales</taxon>
        <taxon>Rhizobiaceae</taxon>
        <taxon>Rhizobium/Agrobacterium group</taxon>
        <taxon>Rhizobium</taxon>
    </lineage>
</organism>
<keyword evidence="4" id="KW-1185">Reference proteome</keyword>
<dbReference type="KEGG" id="rga:RGR602_PB00124"/>
<dbReference type="SUPFAM" id="SSF51120">
    <property type="entry name" value="beta-Roll"/>
    <property type="match status" value="1"/>
</dbReference>
<dbReference type="GO" id="GO:0005576">
    <property type="term" value="C:extracellular region"/>
    <property type="evidence" value="ECO:0007669"/>
    <property type="project" value="UniProtKB-SubCell"/>
</dbReference>
<accession>A0A0B4XAM3</accession>
<dbReference type="RefSeq" id="WP_040114163.1">
    <property type="nucleotide sequence ID" value="NZ_CP006879.1"/>
</dbReference>
<name>A0A0B4XAM3_9HYPH</name>
<dbReference type="AlphaFoldDB" id="A0A0B4XAM3"/>
<dbReference type="Pfam" id="PF00353">
    <property type="entry name" value="HemolysinCabind"/>
    <property type="match status" value="3"/>
</dbReference>
<dbReference type="PANTHER" id="PTHR38340:SF1">
    <property type="entry name" value="S-LAYER PROTEIN"/>
    <property type="match status" value="1"/>
</dbReference>
<dbReference type="HOGENOM" id="CLU_088933_0_0_5"/>
<dbReference type="InterPro" id="IPR050557">
    <property type="entry name" value="RTX_toxin/Mannuronan_C5-epim"/>
</dbReference>
<sequence>MGNFKFWEKFFKGSEEPDTLIGSDHDDLLWNYGGNDWIDGRAGTDRAFGGAGNDRVFGGPGNDQVYGEDGSDVLYGGNDRYQPRVAGQDNDYVRGGGGDDVLFIGDGRDWLRGDGGRDTFVFQFHDPMPGQHNPMPGLPKQGPDPDITTIADFDPEQDTFAFDAPGLYNDGVGANFINHASVQSGYPVDTFYSGDAWRANGEHVVVITDRSFADGSAAASAISGESAGDIIVYHNYKTHTADLAYVTSGNHVDVFAHLSAVDSVSNLASLHLSASDFAFV</sequence>
<protein>
    <submittedName>
        <fullName evidence="3">Nodulation protein NodO</fullName>
    </submittedName>
</protein>
<dbReference type="Gene3D" id="2.150.10.10">
    <property type="entry name" value="Serralysin-like metalloprotease, C-terminal"/>
    <property type="match status" value="2"/>
</dbReference>
<keyword evidence="2" id="KW-0964">Secreted</keyword>
<dbReference type="InterPro" id="IPR001343">
    <property type="entry name" value="Hemolysn_Ca-bd"/>
</dbReference>
<proteinExistence type="predicted"/>
<dbReference type="Proteomes" id="UP000031368">
    <property type="component" value="Plasmid pRgalR602b"/>
</dbReference>
<geneLocation type="plasmid" evidence="3 4">
    <name>pRgalR602b</name>
</geneLocation>
<evidence type="ECO:0000256" key="2">
    <source>
        <dbReference type="ARBA" id="ARBA00022525"/>
    </source>
</evidence>
<dbReference type="GO" id="GO:0005509">
    <property type="term" value="F:calcium ion binding"/>
    <property type="evidence" value="ECO:0007669"/>
    <property type="project" value="InterPro"/>
</dbReference>
<dbReference type="InterPro" id="IPR011049">
    <property type="entry name" value="Serralysin-like_metalloprot_C"/>
</dbReference>